<proteinExistence type="inferred from homology"/>
<comment type="caution">
    <text evidence="8">The sequence shown here is derived from an EMBL/GenBank/DDBJ whole genome shotgun (WGS) entry which is preliminary data.</text>
</comment>
<reference evidence="8 9" key="1">
    <citation type="submission" date="2018-12" db="EMBL/GenBank/DDBJ databases">
        <title>Dyella dinghuensis sp. nov. DHOA06 and Dyella choica sp. nov. 4M-K27, isolated from forest soil.</title>
        <authorList>
            <person name="Qiu L.-H."/>
            <person name="Gao Z.-H."/>
        </authorList>
    </citation>
    <scope>NUCLEOTIDE SEQUENCE [LARGE SCALE GENOMIC DNA]</scope>
    <source>
        <strain evidence="8 9">4M-K27</strain>
    </source>
</reference>
<keyword evidence="8" id="KW-0966">Cell projection</keyword>
<accession>A0A432M6L6</accession>
<name>A0A432M6L6_9GAMM</name>
<organism evidence="8 9">
    <name type="scientific">Dyella choica</name>
    <dbReference type="NCBI Taxonomy" id="1927959"/>
    <lineage>
        <taxon>Bacteria</taxon>
        <taxon>Pseudomonadati</taxon>
        <taxon>Pseudomonadota</taxon>
        <taxon>Gammaproteobacteria</taxon>
        <taxon>Lysobacterales</taxon>
        <taxon>Rhodanobacteraceae</taxon>
        <taxon>Dyella</taxon>
    </lineage>
</organism>
<keyword evidence="5 7" id="KW-0975">Bacterial flagellum</keyword>
<dbReference type="NCBIfam" id="TIGR03500">
    <property type="entry name" value="FliO_TIGR"/>
    <property type="match status" value="1"/>
</dbReference>
<protein>
    <recommendedName>
        <fullName evidence="7">Flagellar protein</fullName>
    </recommendedName>
</protein>
<evidence type="ECO:0000256" key="5">
    <source>
        <dbReference type="ARBA" id="ARBA00023143"/>
    </source>
</evidence>
<keyword evidence="8" id="KW-0969">Cilium</keyword>
<evidence type="ECO:0000256" key="7">
    <source>
        <dbReference type="RuleBase" id="RU362064"/>
    </source>
</evidence>
<keyword evidence="3 7" id="KW-1133">Transmembrane helix</keyword>
<feature type="transmembrane region" description="Helical" evidence="7">
    <location>
        <begin position="25"/>
        <end position="45"/>
    </location>
</feature>
<dbReference type="Pfam" id="PF04347">
    <property type="entry name" value="FliO"/>
    <property type="match status" value="1"/>
</dbReference>
<sequence>MSTAWDLLARAPAASVPDINVTGELLRLMLSLGAIVALIFAVGWLTRRLQSRQFGGGRRLRCIETMPISTRERVLLIEADGKRLLLGVGAGGIRALHVYEGTVPAEPALAPAPVPPFAELLGRLGRKS</sequence>
<comment type="subcellular location">
    <subcellularLocation>
        <location evidence="7">Cell membrane</location>
    </subcellularLocation>
    <subcellularLocation>
        <location evidence="7">Bacterial flagellum basal body</location>
    </subcellularLocation>
</comment>
<dbReference type="GO" id="GO:0005886">
    <property type="term" value="C:plasma membrane"/>
    <property type="evidence" value="ECO:0007669"/>
    <property type="project" value="UniProtKB-SubCell"/>
</dbReference>
<keyword evidence="2 7" id="KW-0812">Transmembrane</keyword>
<dbReference type="PANTHER" id="PTHR38766">
    <property type="entry name" value="FLAGELLAR PROTEIN FLIO"/>
    <property type="match status" value="1"/>
</dbReference>
<keyword evidence="8" id="KW-0282">Flagellum</keyword>
<comment type="similarity">
    <text evidence="6 7">Belongs to the FliO/MopB family.</text>
</comment>
<dbReference type="InterPro" id="IPR052205">
    <property type="entry name" value="FliO/MopB"/>
</dbReference>
<keyword evidence="9" id="KW-1185">Reference proteome</keyword>
<keyword evidence="4 7" id="KW-0472">Membrane</keyword>
<evidence type="ECO:0000313" key="9">
    <source>
        <dbReference type="Proteomes" id="UP000274358"/>
    </source>
</evidence>
<dbReference type="OrthoDB" id="5741235at2"/>
<evidence type="ECO:0000256" key="3">
    <source>
        <dbReference type="ARBA" id="ARBA00022989"/>
    </source>
</evidence>
<dbReference type="GO" id="GO:0044781">
    <property type="term" value="P:bacterial-type flagellum organization"/>
    <property type="evidence" value="ECO:0007669"/>
    <property type="project" value="UniProtKB-UniRule"/>
</dbReference>
<dbReference type="GO" id="GO:0009425">
    <property type="term" value="C:bacterial-type flagellum basal body"/>
    <property type="evidence" value="ECO:0007669"/>
    <property type="project" value="UniProtKB-SubCell"/>
</dbReference>
<gene>
    <name evidence="8" type="primary">fliO</name>
    <name evidence="8" type="ORF">EKH80_10635</name>
</gene>
<evidence type="ECO:0000313" key="8">
    <source>
        <dbReference type="EMBL" id="RUL76153.1"/>
    </source>
</evidence>
<dbReference type="RefSeq" id="WP_126684717.1">
    <property type="nucleotide sequence ID" value="NZ_RYYV01000006.1"/>
</dbReference>
<evidence type="ECO:0000256" key="6">
    <source>
        <dbReference type="ARBA" id="ARBA00037937"/>
    </source>
</evidence>
<keyword evidence="1 7" id="KW-1003">Cell membrane</keyword>
<dbReference type="AlphaFoldDB" id="A0A432M6L6"/>
<dbReference type="InterPro" id="IPR022781">
    <property type="entry name" value="Flagellar_biosynth_FliO"/>
</dbReference>
<evidence type="ECO:0000256" key="1">
    <source>
        <dbReference type="ARBA" id="ARBA00022475"/>
    </source>
</evidence>
<evidence type="ECO:0000256" key="2">
    <source>
        <dbReference type="ARBA" id="ARBA00022692"/>
    </source>
</evidence>
<dbReference type="Proteomes" id="UP000274358">
    <property type="component" value="Unassembled WGS sequence"/>
</dbReference>
<evidence type="ECO:0000256" key="4">
    <source>
        <dbReference type="ARBA" id="ARBA00023136"/>
    </source>
</evidence>
<dbReference type="EMBL" id="RYYV01000006">
    <property type="protein sequence ID" value="RUL76153.1"/>
    <property type="molecule type" value="Genomic_DNA"/>
</dbReference>
<dbReference type="PANTHER" id="PTHR38766:SF1">
    <property type="entry name" value="FLAGELLAR PROTEIN FLIO"/>
    <property type="match status" value="1"/>
</dbReference>